<feature type="compositionally biased region" description="Polar residues" evidence="1">
    <location>
        <begin position="68"/>
        <end position="77"/>
    </location>
</feature>
<sequence length="205" mass="21850">MSNATKLHQRNGAAGLALNGCVEAGYVSPAEPTHSATQQHANFLKQFYSDKAVYVEEEEEEEEDTPQEESLTTGQMTTRVQSIGGCVRLDNDDIKASEPCAPVAVSTGAVSLDVKNKAQPSATAPGARPKSSKVLKRKNTPAALPTVAPLKQQNKFTGIKGAFDEFAEEEEEEEEEEGGDEYTEEGASACSDERAQGAACQTHGD</sequence>
<feature type="region of interest" description="Disordered" evidence="1">
    <location>
        <begin position="164"/>
        <end position="205"/>
    </location>
</feature>
<feature type="compositionally biased region" description="Acidic residues" evidence="1">
    <location>
        <begin position="55"/>
        <end position="67"/>
    </location>
</feature>
<name>R7T534_CAPTE</name>
<reference evidence="2 4" key="2">
    <citation type="journal article" date="2013" name="Nature">
        <title>Insights into bilaterian evolution from three spiralian genomes.</title>
        <authorList>
            <person name="Simakov O."/>
            <person name="Marletaz F."/>
            <person name="Cho S.J."/>
            <person name="Edsinger-Gonzales E."/>
            <person name="Havlak P."/>
            <person name="Hellsten U."/>
            <person name="Kuo D.H."/>
            <person name="Larsson T."/>
            <person name="Lv J."/>
            <person name="Arendt D."/>
            <person name="Savage R."/>
            <person name="Osoegawa K."/>
            <person name="de Jong P."/>
            <person name="Grimwood J."/>
            <person name="Chapman J.A."/>
            <person name="Shapiro H."/>
            <person name="Aerts A."/>
            <person name="Otillar R.P."/>
            <person name="Terry A.Y."/>
            <person name="Boore J.L."/>
            <person name="Grigoriev I.V."/>
            <person name="Lindberg D.R."/>
            <person name="Seaver E.C."/>
            <person name="Weisblat D.A."/>
            <person name="Putnam N.H."/>
            <person name="Rokhsar D.S."/>
        </authorList>
    </citation>
    <scope>NUCLEOTIDE SEQUENCE</scope>
    <source>
        <strain evidence="2 4">I ESC-2004</strain>
    </source>
</reference>
<evidence type="ECO:0000256" key="1">
    <source>
        <dbReference type="SAM" id="MobiDB-lite"/>
    </source>
</evidence>
<dbReference type="EMBL" id="KB312009">
    <property type="protein sequence ID" value="ELT88066.1"/>
    <property type="molecule type" value="Genomic_DNA"/>
</dbReference>
<feature type="compositionally biased region" description="Basic residues" evidence="1">
    <location>
        <begin position="130"/>
        <end position="139"/>
    </location>
</feature>
<dbReference type="EMBL" id="AMQN01015555">
    <property type="status" value="NOT_ANNOTATED_CDS"/>
    <property type="molecule type" value="Genomic_DNA"/>
</dbReference>
<keyword evidence="4" id="KW-1185">Reference proteome</keyword>
<dbReference type="EnsemblMetazoa" id="CapteT223116">
    <property type="protein sequence ID" value="CapteP223116"/>
    <property type="gene ID" value="CapteG223116"/>
</dbReference>
<reference evidence="4" key="1">
    <citation type="submission" date="2012-12" db="EMBL/GenBank/DDBJ databases">
        <authorList>
            <person name="Hellsten U."/>
            <person name="Grimwood J."/>
            <person name="Chapman J.A."/>
            <person name="Shapiro H."/>
            <person name="Aerts A."/>
            <person name="Otillar R.P."/>
            <person name="Terry A.Y."/>
            <person name="Boore J.L."/>
            <person name="Simakov O."/>
            <person name="Marletaz F."/>
            <person name="Cho S.-J."/>
            <person name="Edsinger-Gonzales E."/>
            <person name="Havlak P."/>
            <person name="Kuo D.-H."/>
            <person name="Larsson T."/>
            <person name="Lv J."/>
            <person name="Arendt D."/>
            <person name="Savage R."/>
            <person name="Osoegawa K."/>
            <person name="de Jong P."/>
            <person name="Lindberg D.R."/>
            <person name="Seaver E.C."/>
            <person name="Weisblat D.A."/>
            <person name="Putnam N.H."/>
            <person name="Grigoriev I.V."/>
            <person name="Rokhsar D.S."/>
        </authorList>
    </citation>
    <scope>NUCLEOTIDE SEQUENCE</scope>
    <source>
        <strain evidence="4">I ESC-2004</strain>
    </source>
</reference>
<dbReference type="AlphaFoldDB" id="R7T534"/>
<feature type="region of interest" description="Disordered" evidence="1">
    <location>
        <begin position="114"/>
        <end position="144"/>
    </location>
</feature>
<dbReference type="Proteomes" id="UP000014760">
    <property type="component" value="Unassembled WGS sequence"/>
</dbReference>
<dbReference type="HOGENOM" id="CLU_1338704_0_0_1"/>
<feature type="compositionally biased region" description="Acidic residues" evidence="1">
    <location>
        <begin position="165"/>
        <end position="184"/>
    </location>
</feature>
<accession>R7T534</accession>
<reference evidence="3" key="3">
    <citation type="submission" date="2015-06" db="UniProtKB">
        <authorList>
            <consortium name="EnsemblMetazoa"/>
        </authorList>
    </citation>
    <scope>IDENTIFICATION</scope>
</reference>
<proteinExistence type="predicted"/>
<protein>
    <submittedName>
        <fullName evidence="2 3">Uncharacterized protein</fullName>
    </submittedName>
</protein>
<evidence type="ECO:0000313" key="2">
    <source>
        <dbReference type="EMBL" id="ELT88066.1"/>
    </source>
</evidence>
<gene>
    <name evidence="2" type="ORF">CAPTEDRAFT_223116</name>
</gene>
<feature type="region of interest" description="Disordered" evidence="1">
    <location>
        <begin position="54"/>
        <end position="77"/>
    </location>
</feature>
<evidence type="ECO:0000313" key="3">
    <source>
        <dbReference type="EnsemblMetazoa" id="CapteP223116"/>
    </source>
</evidence>
<organism evidence="2">
    <name type="scientific">Capitella teleta</name>
    <name type="common">Polychaete worm</name>
    <dbReference type="NCBI Taxonomy" id="283909"/>
    <lineage>
        <taxon>Eukaryota</taxon>
        <taxon>Metazoa</taxon>
        <taxon>Spiralia</taxon>
        <taxon>Lophotrochozoa</taxon>
        <taxon>Annelida</taxon>
        <taxon>Polychaeta</taxon>
        <taxon>Sedentaria</taxon>
        <taxon>Scolecida</taxon>
        <taxon>Capitellidae</taxon>
        <taxon>Capitella</taxon>
    </lineage>
</organism>
<evidence type="ECO:0000313" key="4">
    <source>
        <dbReference type="Proteomes" id="UP000014760"/>
    </source>
</evidence>